<gene>
    <name evidence="12" type="primary">ND4L</name>
</gene>
<keyword evidence="6 11" id="KW-1133">Transmembrane helix</keyword>
<sequence length="98" mass="11649">MLENWNLIMIILLFILSSLMFTSLYKHLLLSLISLEFMIINLSLMIYYIINLMSFNFYLMSLFYTICVCESILGLSILVFMVRKFGNDYAKMLNLMKF</sequence>
<dbReference type="GO" id="GO:0008137">
    <property type="term" value="F:NADH dehydrogenase (ubiquinone) activity"/>
    <property type="evidence" value="ECO:0007669"/>
    <property type="project" value="UniProtKB-EC"/>
</dbReference>
<evidence type="ECO:0000256" key="1">
    <source>
        <dbReference type="ARBA" id="ARBA00004141"/>
    </source>
</evidence>
<keyword evidence="5" id="KW-1278">Translocase</keyword>
<evidence type="ECO:0000256" key="7">
    <source>
        <dbReference type="ARBA" id="ARBA00023027"/>
    </source>
</evidence>
<evidence type="ECO:0000256" key="5">
    <source>
        <dbReference type="ARBA" id="ARBA00022967"/>
    </source>
</evidence>
<dbReference type="EMBL" id="KF385870">
    <property type="protein sequence ID" value="AHA52496.1"/>
    <property type="molecule type" value="Genomic_DNA"/>
</dbReference>
<evidence type="ECO:0000256" key="10">
    <source>
        <dbReference type="ARBA" id="ARBA00049551"/>
    </source>
</evidence>
<proteinExistence type="inferred from homology"/>
<comment type="subcellular location">
    <subcellularLocation>
        <location evidence="1">Membrane</location>
        <topology evidence="1">Multi-pass membrane protein</topology>
    </subcellularLocation>
</comment>
<reference evidence="12" key="1">
    <citation type="submission" date="2013-07" db="EMBL/GenBank/DDBJ databases">
        <title>The comparative mitochondrial genomes from Braconidae subfamilies and the phylogeny of the Hymenoptera.</title>
        <authorList>
            <person name="Li Q."/>
            <person name="Wei S.J."/>
            <person name="Chen X.X."/>
        </authorList>
    </citation>
    <scope>NUCLEOTIDE SEQUENCE</scope>
</reference>
<comment type="similarity">
    <text evidence="2">Belongs to the complex I subunit 4L family.</text>
</comment>
<dbReference type="AlphaFoldDB" id="A0A0A6ZL38"/>
<keyword evidence="4 11" id="KW-0812">Transmembrane</keyword>
<feature type="transmembrane region" description="Helical" evidence="11">
    <location>
        <begin position="6"/>
        <end position="25"/>
    </location>
</feature>
<evidence type="ECO:0000256" key="6">
    <source>
        <dbReference type="ARBA" id="ARBA00022989"/>
    </source>
</evidence>
<protein>
    <recommendedName>
        <fullName evidence="3">NADH-ubiquinone oxidoreductase chain 4L</fullName>
    </recommendedName>
    <alternativeName>
        <fullName evidence="9">NADH dehydrogenase subunit 4L</fullName>
    </alternativeName>
</protein>
<name>A0A0A6ZL38_9HYME</name>
<evidence type="ECO:0000256" key="11">
    <source>
        <dbReference type="SAM" id="Phobius"/>
    </source>
</evidence>
<keyword evidence="7" id="KW-0520">NAD</keyword>
<accession>A0A0A6ZL38</accession>
<evidence type="ECO:0000256" key="8">
    <source>
        <dbReference type="ARBA" id="ARBA00023136"/>
    </source>
</evidence>
<keyword evidence="12" id="KW-0496">Mitochondrion</keyword>
<feature type="transmembrane region" description="Helical" evidence="11">
    <location>
        <begin position="32"/>
        <end position="50"/>
    </location>
</feature>
<evidence type="ECO:0000256" key="4">
    <source>
        <dbReference type="ARBA" id="ARBA00022692"/>
    </source>
</evidence>
<evidence type="ECO:0000256" key="9">
    <source>
        <dbReference type="ARBA" id="ARBA00031586"/>
    </source>
</evidence>
<keyword evidence="8 11" id="KW-0472">Membrane</keyword>
<feature type="transmembrane region" description="Helical" evidence="11">
    <location>
        <begin position="62"/>
        <end position="82"/>
    </location>
</feature>
<dbReference type="Pfam" id="PF00420">
    <property type="entry name" value="Oxidored_q2"/>
    <property type="match status" value="1"/>
</dbReference>
<evidence type="ECO:0000256" key="3">
    <source>
        <dbReference type="ARBA" id="ARBA00016612"/>
    </source>
</evidence>
<dbReference type="InterPro" id="IPR039428">
    <property type="entry name" value="NUOK/Mnh_C1-like"/>
</dbReference>
<evidence type="ECO:0000256" key="2">
    <source>
        <dbReference type="ARBA" id="ARBA00010519"/>
    </source>
</evidence>
<geneLocation type="mitochondrion" evidence="12"/>
<evidence type="ECO:0000313" key="12">
    <source>
        <dbReference type="EMBL" id="AHA52496.1"/>
    </source>
</evidence>
<dbReference type="GO" id="GO:0016020">
    <property type="term" value="C:membrane"/>
    <property type="evidence" value="ECO:0007669"/>
    <property type="project" value="UniProtKB-SubCell"/>
</dbReference>
<comment type="catalytic activity">
    <reaction evidence="10">
        <text>a ubiquinone + NADH + 5 H(+)(in) = a ubiquinol + NAD(+) + 4 H(+)(out)</text>
        <dbReference type="Rhea" id="RHEA:29091"/>
        <dbReference type="Rhea" id="RHEA-COMP:9565"/>
        <dbReference type="Rhea" id="RHEA-COMP:9566"/>
        <dbReference type="ChEBI" id="CHEBI:15378"/>
        <dbReference type="ChEBI" id="CHEBI:16389"/>
        <dbReference type="ChEBI" id="CHEBI:17976"/>
        <dbReference type="ChEBI" id="CHEBI:57540"/>
        <dbReference type="ChEBI" id="CHEBI:57945"/>
        <dbReference type="EC" id="7.1.1.2"/>
    </reaction>
</comment>
<dbReference type="Gene3D" id="1.10.287.3510">
    <property type="match status" value="1"/>
</dbReference>
<organism evidence="12">
    <name type="scientific">Cardiochiles fuscipennis</name>
    <dbReference type="NCBI Taxonomy" id="69312"/>
    <lineage>
        <taxon>Eukaryota</taxon>
        <taxon>Metazoa</taxon>
        <taxon>Ecdysozoa</taxon>
        <taxon>Arthropoda</taxon>
        <taxon>Hexapoda</taxon>
        <taxon>Insecta</taxon>
        <taxon>Pterygota</taxon>
        <taxon>Neoptera</taxon>
        <taxon>Endopterygota</taxon>
        <taxon>Hymenoptera</taxon>
        <taxon>Apocrita</taxon>
        <taxon>Ichneumonoidea</taxon>
        <taxon>Braconidae</taxon>
        <taxon>Cardiochilinae</taxon>
        <taxon>Cardiochiles</taxon>
    </lineage>
</organism>